<dbReference type="InterPro" id="IPR028081">
    <property type="entry name" value="Leu-bd"/>
</dbReference>
<dbReference type="Gene3D" id="3.40.50.2300">
    <property type="match status" value="2"/>
</dbReference>
<keyword evidence="2" id="KW-0732">Signal</keyword>
<dbReference type="EMBL" id="BAAAHE010000005">
    <property type="protein sequence ID" value="GAA0605931.1"/>
    <property type="molecule type" value="Genomic_DNA"/>
</dbReference>
<dbReference type="InterPro" id="IPR028082">
    <property type="entry name" value="Peripla_BP_I"/>
</dbReference>
<evidence type="ECO:0000259" key="3">
    <source>
        <dbReference type="Pfam" id="PF13458"/>
    </source>
</evidence>
<keyword evidence="5" id="KW-1185">Reference proteome</keyword>
<gene>
    <name evidence="4" type="ORF">GCM10009547_04800</name>
</gene>
<evidence type="ECO:0000313" key="4">
    <source>
        <dbReference type="EMBL" id="GAA0605931.1"/>
    </source>
</evidence>
<protein>
    <submittedName>
        <fullName evidence="4">ABC transporter substrate-binding protein</fullName>
    </submittedName>
</protein>
<evidence type="ECO:0000256" key="1">
    <source>
        <dbReference type="ARBA" id="ARBA00010062"/>
    </source>
</evidence>
<dbReference type="PANTHER" id="PTHR47235">
    <property type="entry name" value="BLR6548 PROTEIN"/>
    <property type="match status" value="1"/>
</dbReference>
<reference evidence="5" key="1">
    <citation type="journal article" date="2019" name="Int. J. Syst. Evol. Microbiol.">
        <title>The Global Catalogue of Microorganisms (GCM) 10K type strain sequencing project: providing services to taxonomists for standard genome sequencing and annotation.</title>
        <authorList>
            <consortium name="The Broad Institute Genomics Platform"/>
            <consortium name="The Broad Institute Genome Sequencing Center for Infectious Disease"/>
            <person name="Wu L."/>
            <person name="Ma J."/>
        </authorList>
    </citation>
    <scope>NUCLEOTIDE SEQUENCE [LARGE SCALE GENOMIC DNA]</scope>
    <source>
        <strain evidence="5">JCM 10671</strain>
    </source>
</reference>
<organism evidence="4 5">
    <name type="scientific">Sporichthya brevicatena</name>
    <dbReference type="NCBI Taxonomy" id="171442"/>
    <lineage>
        <taxon>Bacteria</taxon>
        <taxon>Bacillati</taxon>
        <taxon>Actinomycetota</taxon>
        <taxon>Actinomycetes</taxon>
        <taxon>Sporichthyales</taxon>
        <taxon>Sporichthyaceae</taxon>
        <taxon>Sporichthya</taxon>
    </lineage>
</organism>
<sequence length="363" mass="39051">MSQNAATAYFNYINSQGGICGRKIVYSPCDTGGTADGTTGCLSKLAAQDKVFMMGPSLDFNLDIVQKTLADNKLPWVGSSGLYDQEFTSPWMYPTQIPGGSVGALITTHAVKALGVKRIGVSQLRNGAGPSCTGKVKSTAEALGAQMVSVALNADVETSLDSQVAALKNANVDSVLFCNDPVNTIKFIQAAQRTGWKPIFFGGFVAADDVPQAAGAYGKGMYGLTMYDFYKSDSPGLREYKKITEFYYPNTFHHFYEQAAYVGAAAIVATLKAIGPNVNRTDFVKQLKTMRSFDVGLGLKLDFANLKNAVPSGIILKADDNLQWQIESKRFSPSGAKSSVSESVRPDFVADRTRSRIAPARTF</sequence>
<accession>A0ABP3RFN1</accession>
<dbReference type="SUPFAM" id="SSF53822">
    <property type="entry name" value="Periplasmic binding protein-like I"/>
    <property type="match status" value="1"/>
</dbReference>
<dbReference type="Proteomes" id="UP001500957">
    <property type="component" value="Unassembled WGS sequence"/>
</dbReference>
<comment type="similarity">
    <text evidence="1">Belongs to the leucine-binding protein family.</text>
</comment>
<name>A0ABP3RFN1_9ACTN</name>
<dbReference type="PANTHER" id="PTHR47235:SF1">
    <property type="entry name" value="BLR6548 PROTEIN"/>
    <property type="match status" value="1"/>
</dbReference>
<proteinExistence type="inferred from homology"/>
<dbReference type="Pfam" id="PF13458">
    <property type="entry name" value="Peripla_BP_6"/>
    <property type="match status" value="1"/>
</dbReference>
<feature type="domain" description="Leucine-binding protein" evidence="3">
    <location>
        <begin position="2"/>
        <end position="298"/>
    </location>
</feature>
<comment type="caution">
    <text evidence="4">The sequence shown here is derived from an EMBL/GenBank/DDBJ whole genome shotgun (WGS) entry which is preliminary data.</text>
</comment>
<evidence type="ECO:0000313" key="5">
    <source>
        <dbReference type="Proteomes" id="UP001500957"/>
    </source>
</evidence>
<evidence type="ECO:0000256" key="2">
    <source>
        <dbReference type="ARBA" id="ARBA00022729"/>
    </source>
</evidence>